<evidence type="ECO:0000313" key="2">
    <source>
        <dbReference type="Proteomes" id="UP000503093"/>
    </source>
</evidence>
<keyword evidence="2" id="KW-1185">Reference proteome</keyword>
<sequence>MMEKTMTAPTMTEGRKTLRQLRESTETLYAQNNTRSKVSCNTDKVTFGLEPAGREDSIAVMPKECLDVPGFQRLWMKGAVSISDNPEMENKIALITAGQGNQGPMVTVVDEKTGEESMVAATLGQSPNARDISIRTDAEGVAVQSHCIISGKPIFQTQQQIEAGEPPLHADYQHRAHEVVSTPQADGSWTHQLATFNTVQRSN</sequence>
<dbReference type="GeneID" id="64766650"/>
<evidence type="ECO:0000313" key="1">
    <source>
        <dbReference type="EMBL" id="QIG58320.1"/>
    </source>
</evidence>
<dbReference type="EMBL" id="MN908687">
    <property type="protein sequence ID" value="QIG58320.1"/>
    <property type="molecule type" value="Genomic_DNA"/>
</dbReference>
<proteinExistence type="predicted"/>
<organism evidence="1 2">
    <name type="scientific">Gordonia phage Skog</name>
    <dbReference type="NCBI Taxonomy" id="2704033"/>
    <lineage>
        <taxon>Viruses</taxon>
        <taxon>Duplodnaviria</taxon>
        <taxon>Heunggongvirae</taxon>
        <taxon>Uroviricota</taxon>
        <taxon>Caudoviricetes</taxon>
        <taxon>Skogvirus</taxon>
        <taxon>Skogvirus Skog</taxon>
    </lineage>
</organism>
<dbReference type="RefSeq" id="YP_010059418.1">
    <property type="nucleotide sequence ID" value="NC_054725.1"/>
</dbReference>
<dbReference type="KEGG" id="vg:64766650"/>
<gene>
    <name evidence="1" type="primary">169</name>
    <name evidence="1" type="ORF">SEA_SKOG_168</name>
</gene>
<protein>
    <submittedName>
        <fullName evidence="1">Uncharacterized protein</fullName>
    </submittedName>
</protein>
<reference evidence="1 2" key="1">
    <citation type="submission" date="2020-01" db="EMBL/GenBank/DDBJ databases">
        <authorList>
            <person name="Alvaro L.E."/>
            <person name="Baker K.N."/>
            <person name="Baxter I.S."/>
            <person name="Brown M.R."/>
            <person name="Driscoll K.D."/>
            <person name="Elrubaie J.M."/>
            <person name="Feith S.L."/>
            <person name="Indihar D.F."/>
            <person name="Knoch V.T."/>
            <person name="Koirtyohann K.M."/>
            <person name="Kratz M.A."/>
            <person name="Lear A.H."/>
            <person name="Lindblom K.E."/>
            <person name="Marcus E.R."/>
            <person name="Murphy M.E."/>
            <person name="Sensor R."/>
            <person name="Sherman S.J."/>
            <person name="Swift V.R."/>
            <person name="White K.E."/>
            <person name="Wills S.J."/>
            <person name="Gatt S.M."/>
            <person name="Lohbauer S.A."/>
            <person name="Power T.R."/>
            <person name="Rosales K.A."/>
            <person name="Sisson B.M."/>
            <person name="Isern S."/>
            <person name="Michael S.F."/>
            <person name="Sunnen C.N."/>
            <person name="Garlena R.A."/>
            <person name="Russell D.A."/>
            <person name="Pope W.H."/>
            <person name="Jacobs-Sera D."/>
            <person name="Hatfull G.F."/>
        </authorList>
    </citation>
    <scope>NUCLEOTIDE SEQUENCE [LARGE SCALE GENOMIC DNA]</scope>
</reference>
<dbReference type="Proteomes" id="UP000503093">
    <property type="component" value="Segment"/>
</dbReference>
<name>A0A6G6XKN0_9CAUD</name>
<accession>A0A6G6XKN0</accession>